<name>A0ABD4Z8X6_9CREN</name>
<dbReference type="InterPro" id="IPR036291">
    <property type="entry name" value="NAD(P)-bd_dom_sf"/>
</dbReference>
<dbReference type="InterPro" id="IPR028609">
    <property type="entry name" value="AlaDH_arch-typ"/>
</dbReference>
<dbReference type="InterPro" id="IPR012742">
    <property type="entry name" value="Ala_DH_archaeglobus"/>
</dbReference>
<comment type="caution">
    <text evidence="5">The sequence shown here is derived from an EMBL/GenBank/DDBJ whole genome shotgun (WGS) entry which is preliminary data.</text>
</comment>
<dbReference type="InterPro" id="IPR023401">
    <property type="entry name" value="ODC_N"/>
</dbReference>
<feature type="binding site" evidence="3">
    <location>
        <position position="114"/>
    </location>
    <ligand>
        <name>NAD(+)</name>
        <dbReference type="ChEBI" id="CHEBI:57540"/>
    </ligand>
</feature>
<protein>
    <recommendedName>
        <fullName evidence="3 4">Alanine dehydrogenase</fullName>
        <shortName evidence="3">AlaDH</shortName>
        <ecNumber evidence="3 4">1.4.1.1</ecNumber>
    </recommendedName>
</protein>
<dbReference type="EC" id="1.4.1.1" evidence="3 4"/>
<dbReference type="PANTHER" id="PTHR13812">
    <property type="entry name" value="KETIMINE REDUCTASE MU-CRYSTALLIN"/>
    <property type="match status" value="1"/>
</dbReference>
<evidence type="ECO:0000256" key="4">
    <source>
        <dbReference type="NCBIfam" id="TIGR02371"/>
    </source>
</evidence>
<evidence type="ECO:0000256" key="1">
    <source>
        <dbReference type="ARBA" id="ARBA00023002"/>
    </source>
</evidence>
<evidence type="ECO:0000313" key="5">
    <source>
        <dbReference type="EMBL" id="MDK6029487.1"/>
    </source>
</evidence>
<dbReference type="Pfam" id="PF02423">
    <property type="entry name" value="OCD_Mu_crystall"/>
    <property type="match status" value="1"/>
</dbReference>
<dbReference type="AlphaFoldDB" id="A0ABD4Z8X6"/>
<organism evidence="5 6">
    <name type="scientific">Ignisphaera cupida</name>
    <dbReference type="NCBI Taxonomy" id="3050454"/>
    <lineage>
        <taxon>Archaea</taxon>
        <taxon>Thermoproteota</taxon>
        <taxon>Thermoprotei</taxon>
        <taxon>Desulfurococcales</taxon>
        <taxon>Desulfurococcaceae</taxon>
        <taxon>Ignisphaera</taxon>
    </lineage>
</organism>
<comment type="caution">
    <text evidence="3">Lacks conserved residue(s) required for the propagation of feature annotation.</text>
</comment>
<comment type="similarity">
    <text evidence="3">Belongs to the ornithine cyclodeaminase/mu-crystallin family. Archaeal alanine dehydrogenase subfamily.</text>
</comment>
<sequence length="329" mass="35848">MVNVLFLSANDIEKVIDMKKVIELVEIAFREKGLKKVQMPPKSYLFFKKYNGDLRTMPAYLETLDVAAVKIVNSHPMNPQIHGLPTVMAVILLVDPSSGKPLSIMDGTVITRYRTGAAAAIATKYLWGLKEASVGLIGAGMVSSYSVEGLRYVVSISSVKIYDIVTEKAKNLAQSLREGLGLDAKAVESPHEAVKEANVIVTATPSRSPIVKNEWIEEGVHINAMGADAPGKQELDPRILKRAKIVVDDYEQAIHSGEINVPISMGILEPSEIYAELGEIVAGLKKGRESEKEITVFTSTGLAIQDAITAWYVYSEAVKKGIGTTLKFF</sequence>
<evidence type="ECO:0000256" key="2">
    <source>
        <dbReference type="ARBA" id="ARBA00023027"/>
    </source>
</evidence>
<dbReference type="NCBIfam" id="TIGR02371">
    <property type="entry name" value="ala_DH_arch"/>
    <property type="match status" value="1"/>
</dbReference>
<gene>
    <name evidence="3 5" type="primary">ala</name>
    <name evidence="5" type="ORF">QPL79_08935</name>
</gene>
<reference evidence="5 6" key="1">
    <citation type="submission" date="2023-05" db="EMBL/GenBank/DDBJ databases">
        <title>A new hyperthermophilic archaea 'Ignisphaera cupida' sp. nov. and description of the family 'Ignisphaeraceae' fam. nov.</title>
        <authorList>
            <person name="Podosokorskaya O.A."/>
            <person name="Elcheninov A.G."/>
            <person name="Klukina A."/>
            <person name="Merkel A.Y."/>
        </authorList>
    </citation>
    <scope>NUCLEOTIDE SEQUENCE [LARGE SCALE GENOMIC DNA]</scope>
    <source>
        <strain evidence="5 6">4213-co</strain>
    </source>
</reference>
<dbReference type="HAMAP" id="MF_00935">
    <property type="entry name" value="AlaDH_arch"/>
    <property type="match status" value="1"/>
</dbReference>
<evidence type="ECO:0000313" key="6">
    <source>
        <dbReference type="Proteomes" id="UP001529235"/>
    </source>
</evidence>
<dbReference type="GO" id="GO:0006522">
    <property type="term" value="P:alanine metabolic process"/>
    <property type="evidence" value="ECO:0007669"/>
    <property type="project" value="UniProtKB-UniRule"/>
</dbReference>
<evidence type="ECO:0000256" key="3">
    <source>
        <dbReference type="HAMAP-Rule" id="MF_00935"/>
    </source>
</evidence>
<dbReference type="InterPro" id="IPR003462">
    <property type="entry name" value="ODC_Mu_crystall"/>
</dbReference>
<feature type="binding site" evidence="3">
    <location>
        <position position="232"/>
    </location>
    <ligand>
        <name>NAD(+)</name>
        <dbReference type="ChEBI" id="CHEBI:57540"/>
    </ligand>
</feature>
<accession>A0ABD4Z8X6</accession>
<feature type="binding site" evidence="3">
    <location>
        <begin position="226"/>
        <end position="228"/>
    </location>
    <ligand>
        <name>NAD(+)</name>
        <dbReference type="ChEBI" id="CHEBI:57540"/>
    </ligand>
</feature>
<proteinExistence type="inferred from homology"/>
<feature type="binding site" evidence="3">
    <location>
        <position position="299"/>
    </location>
    <ligand>
        <name>NAD(+)</name>
        <dbReference type="ChEBI" id="CHEBI:57540"/>
    </ligand>
</feature>
<dbReference type="GO" id="GO:0000286">
    <property type="term" value="F:alanine dehydrogenase activity"/>
    <property type="evidence" value="ECO:0007669"/>
    <property type="project" value="UniProtKB-UniRule"/>
</dbReference>
<dbReference type="EMBL" id="JASNVW010000009">
    <property type="protein sequence ID" value="MDK6029487.1"/>
    <property type="molecule type" value="Genomic_DNA"/>
</dbReference>
<dbReference type="Gene3D" id="3.30.1780.10">
    <property type="entry name" value="ornithine cyclodeaminase, domain 1"/>
    <property type="match status" value="1"/>
</dbReference>
<dbReference type="Proteomes" id="UP001529235">
    <property type="component" value="Unassembled WGS sequence"/>
</dbReference>
<keyword evidence="3" id="KW-0547">Nucleotide-binding</keyword>
<dbReference type="SUPFAM" id="SSF51735">
    <property type="entry name" value="NAD(P)-binding Rossmann-fold domains"/>
    <property type="match status" value="1"/>
</dbReference>
<dbReference type="GO" id="GO:0051287">
    <property type="term" value="F:NAD binding"/>
    <property type="evidence" value="ECO:0007669"/>
    <property type="project" value="UniProtKB-UniRule"/>
</dbReference>
<dbReference type="PIRSF" id="PIRSF001439">
    <property type="entry name" value="CryM"/>
    <property type="match status" value="1"/>
</dbReference>
<keyword evidence="6" id="KW-1185">Reference proteome</keyword>
<keyword evidence="1 3" id="KW-0560">Oxidoreductase</keyword>
<dbReference type="RefSeq" id="WP_285274474.1">
    <property type="nucleotide sequence ID" value="NZ_JASNVW010000009.1"/>
</dbReference>
<comment type="function">
    <text evidence="3">Catalyzes the NAD(+)-dependent oxidative deamination of L-alanine to pyruvate, and the reverse reaction, the reductive amination of pyruvate.</text>
</comment>
<comment type="catalytic activity">
    <reaction evidence="3">
        <text>L-alanine + NAD(+) + H2O = pyruvate + NH4(+) + NADH + H(+)</text>
        <dbReference type="Rhea" id="RHEA:18405"/>
        <dbReference type="ChEBI" id="CHEBI:15361"/>
        <dbReference type="ChEBI" id="CHEBI:15377"/>
        <dbReference type="ChEBI" id="CHEBI:15378"/>
        <dbReference type="ChEBI" id="CHEBI:28938"/>
        <dbReference type="ChEBI" id="CHEBI:57540"/>
        <dbReference type="ChEBI" id="CHEBI:57945"/>
        <dbReference type="ChEBI" id="CHEBI:57972"/>
        <dbReference type="EC" id="1.4.1.1"/>
    </reaction>
</comment>
<keyword evidence="2 3" id="KW-0520">NAD</keyword>
<dbReference type="Gene3D" id="3.40.50.720">
    <property type="entry name" value="NAD(P)-binding Rossmann-like Domain"/>
    <property type="match status" value="1"/>
</dbReference>
<feature type="active site" description="Proton donor/acceptor" evidence="3">
    <location>
        <position position="70"/>
    </location>
</feature>
<dbReference type="PANTHER" id="PTHR13812:SF19">
    <property type="entry name" value="KETIMINE REDUCTASE MU-CRYSTALLIN"/>
    <property type="match status" value="1"/>
</dbReference>
<dbReference type="FunFam" id="3.30.1780.10:FF:000002">
    <property type="entry name" value="Ornithine cyclodeaminase"/>
    <property type="match status" value="1"/>
</dbReference>
<dbReference type="FunFam" id="3.40.50.720:FF:000311">
    <property type="entry name" value="Ornithine cyclodeaminase"/>
    <property type="match status" value="1"/>
</dbReference>